<evidence type="ECO:0000256" key="5">
    <source>
        <dbReference type="ARBA" id="ARBA00022984"/>
    </source>
</evidence>
<name>A0A1M6VBW0_9CLOT</name>
<evidence type="ECO:0000256" key="6">
    <source>
        <dbReference type="ARBA" id="ARBA00023316"/>
    </source>
</evidence>
<gene>
    <name evidence="13" type="ORF">SAMN02745163_04465</name>
</gene>
<dbReference type="GO" id="GO:0009252">
    <property type="term" value="P:peptidoglycan biosynthetic process"/>
    <property type="evidence" value="ECO:0007669"/>
    <property type="project" value="UniProtKB-KW"/>
</dbReference>
<dbReference type="InterPro" id="IPR001967">
    <property type="entry name" value="Peptidase_S11_N"/>
</dbReference>
<dbReference type="SUPFAM" id="SSF56601">
    <property type="entry name" value="beta-lactamase/transpeptidase-like"/>
    <property type="match status" value="1"/>
</dbReference>
<feature type="signal peptide" evidence="11">
    <location>
        <begin position="1"/>
        <end position="29"/>
    </location>
</feature>
<evidence type="ECO:0000256" key="10">
    <source>
        <dbReference type="SAM" id="Phobius"/>
    </source>
</evidence>
<keyword evidence="2 11" id="KW-0732">Signal</keyword>
<comment type="similarity">
    <text evidence="1 9">Belongs to the peptidase S11 family.</text>
</comment>
<evidence type="ECO:0000256" key="4">
    <source>
        <dbReference type="ARBA" id="ARBA00022960"/>
    </source>
</evidence>
<evidence type="ECO:0000256" key="2">
    <source>
        <dbReference type="ARBA" id="ARBA00022729"/>
    </source>
</evidence>
<dbReference type="RefSeq" id="WP_072993713.1">
    <property type="nucleotide sequence ID" value="NZ_FQZB01000028.1"/>
</dbReference>
<keyword evidence="10" id="KW-0812">Transmembrane</keyword>
<dbReference type="STRING" id="1121302.SAMN02745163_04465"/>
<evidence type="ECO:0000256" key="1">
    <source>
        <dbReference type="ARBA" id="ARBA00007164"/>
    </source>
</evidence>
<evidence type="ECO:0000256" key="9">
    <source>
        <dbReference type="RuleBase" id="RU004016"/>
    </source>
</evidence>
<keyword evidence="13" id="KW-0121">Carboxypeptidase</keyword>
<accession>A0A1M6VBW0</accession>
<evidence type="ECO:0000313" key="13">
    <source>
        <dbReference type="EMBL" id="SHK78939.1"/>
    </source>
</evidence>
<keyword evidence="4" id="KW-0133">Cell shape</keyword>
<feature type="transmembrane region" description="Helical" evidence="10">
    <location>
        <begin position="391"/>
        <end position="415"/>
    </location>
</feature>
<keyword evidence="13" id="KW-0645">Protease</keyword>
<feature type="active site" description="Proton acceptor" evidence="7">
    <location>
        <position position="67"/>
    </location>
</feature>
<feature type="chain" id="PRO_5013200887" evidence="11">
    <location>
        <begin position="30"/>
        <end position="430"/>
    </location>
</feature>
<proteinExistence type="inferred from homology"/>
<evidence type="ECO:0000313" key="14">
    <source>
        <dbReference type="Proteomes" id="UP000184310"/>
    </source>
</evidence>
<dbReference type="PANTHER" id="PTHR21581">
    <property type="entry name" value="D-ALANYL-D-ALANINE CARBOXYPEPTIDASE"/>
    <property type="match status" value="1"/>
</dbReference>
<dbReference type="Pfam" id="PF00768">
    <property type="entry name" value="Peptidase_S11"/>
    <property type="match status" value="1"/>
</dbReference>
<evidence type="ECO:0000256" key="11">
    <source>
        <dbReference type="SAM" id="SignalP"/>
    </source>
</evidence>
<feature type="active site" evidence="7">
    <location>
        <position position="127"/>
    </location>
</feature>
<evidence type="ECO:0000256" key="3">
    <source>
        <dbReference type="ARBA" id="ARBA00022801"/>
    </source>
</evidence>
<reference evidence="13 14" key="1">
    <citation type="submission" date="2016-11" db="EMBL/GenBank/DDBJ databases">
        <authorList>
            <person name="Jaros S."/>
            <person name="Januszkiewicz K."/>
            <person name="Wedrychowicz H."/>
        </authorList>
    </citation>
    <scope>NUCLEOTIDE SEQUENCE [LARGE SCALE GENOMIC DNA]</scope>
    <source>
        <strain evidence="13 14">DSM 21758</strain>
    </source>
</reference>
<dbReference type="Gene3D" id="3.40.710.10">
    <property type="entry name" value="DD-peptidase/beta-lactamase superfamily"/>
    <property type="match status" value="1"/>
</dbReference>
<dbReference type="PANTHER" id="PTHR21581:SF26">
    <property type="entry name" value="D-ALANYL-D-ALANINE ENDOPEPTIDASE"/>
    <property type="match status" value="1"/>
</dbReference>
<dbReference type="Proteomes" id="UP000184310">
    <property type="component" value="Unassembled WGS sequence"/>
</dbReference>
<dbReference type="InterPro" id="IPR018044">
    <property type="entry name" value="Peptidase_S11"/>
</dbReference>
<dbReference type="GO" id="GO:0009002">
    <property type="term" value="F:serine-type D-Ala-D-Ala carboxypeptidase activity"/>
    <property type="evidence" value="ECO:0007669"/>
    <property type="project" value="InterPro"/>
</dbReference>
<evidence type="ECO:0000256" key="8">
    <source>
        <dbReference type="PIRSR" id="PIRSR618044-2"/>
    </source>
</evidence>
<keyword evidence="10" id="KW-0472">Membrane</keyword>
<evidence type="ECO:0000259" key="12">
    <source>
        <dbReference type="Pfam" id="PF00768"/>
    </source>
</evidence>
<feature type="binding site" evidence="8">
    <location>
        <position position="232"/>
    </location>
    <ligand>
        <name>substrate</name>
    </ligand>
</feature>
<dbReference type="AlphaFoldDB" id="A0A1M6VBW0"/>
<keyword evidence="14" id="KW-1185">Reference proteome</keyword>
<dbReference type="GO" id="GO:0006508">
    <property type="term" value="P:proteolysis"/>
    <property type="evidence" value="ECO:0007669"/>
    <property type="project" value="InterPro"/>
</dbReference>
<feature type="domain" description="Peptidase S11 D-alanyl-D-alanine carboxypeptidase A N-terminal" evidence="12">
    <location>
        <begin position="31"/>
        <end position="261"/>
    </location>
</feature>
<evidence type="ECO:0000256" key="7">
    <source>
        <dbReference type="PIRSR" id="PIRSR618044-1"/>
    </source>
</evidence>
<dbReference type="EMBL" id="FQZB01000028">
    <property type="protein sequence ID" value="SHK78939.1"/>
    <property type="molecule type" value="Genomic_DNA"/>
</dbReference>
<keyword evidence="10" id="KW-1133">Transmembrane helix</keyword>
<feature type="active site" description="Proton acceptor" evidence="7">
    <location>
        <position position="70"/>
    </location>
</feature>
<dbReference type="OrthoDB" id="1701915at2"/>
<dbReference type="GO" id="GO:0071555">
    <property type="term" value="P:cell wall organization"/>
    <property type="evidence" value="ECO:0007669"/>
    <property type="project" value="UniProtKB-KW"/>
</dbReference>
<dbReference type="GO" id="GO:0008360">
    <property type="term" value="P:regulation of cell shape"/>
    <property type="evidence" value="ECO:0007669"/>
    <property type="project" value="UniProtKB-KW"/>
</dbReference>
<dbReference type="PRINTS" id="PR00725">
    <property type="entry name" value="DADACBPTASE1"/>
</dbReference>
<keyword evidence="3" id="KW-0378">Hydrolase</keyword>
<sequence length="430" mass="47651">MIRKRILTSLIFTIGLTLISPLATTTAKAAETTTKPTLAAKYAVSIDYETGELIYTKGIDEKAYPASTTKVLTALLFAENKQKTDVISYPESGKNQPDASLYVNFKAIKPGDTMTGDDVMKALLLFSANDSACMIADAVSGSESSFIDAMNKKVADLHLKNTHFATVNGLHSPEHYTTAYDMSIIAKEAFHNDWVRETMGTKDATIAISNGKTIKIENRNKFLGKNGNIGGKTGFTTPAGKCLVSIYERDGRKMVGVVFKSDSGANDDIYFKDMEKMMDYSYGAKRVVDLKKGTELEKLKLEYKPLKFFGPTKTIEVPLTLEEDVTYYKNEINDKETTRTVNLNNNSKDLDAWTLAKNSDKIKLDVKERAYSKSYNVKADINTSKLITSNIILYFIVLAVIILAIALVLFIISSINKGKRSKGRRKKGIF</sequence>
<organism evidence="13 14">
    <name type="scientific">Clostridium cavendishii DSM 21758</name>
    <dbReference type="NCBI Taxonomy" id="1121302"/>
    <lineage>
        <taxon>Bacteria</taxon>
        <taxon>Bacillati</taxon>
        <taxon>Bacillota</taxon>
        <taxon>Clostridia</taxon>
        <taxon>Eubacteriales</taxon>
        <taxon>Clostridiaceae</taxon>
        <taxon>Clostridium</taxon>
    </lineage>
</organism>
<protein>
    <submittedName>
        <fullName evidence="13">D-alanyl-D-alanine carboxypeptidase</fullName>
    </submittedName>
</protein>
<keyword evidence="5" id="KW-0573">Peptidoglycan synthesis</keyword>
<dbReference type="InterPro" id="IPR012338">
    <property type="entry name" value="Beta-lactam/transpept-like"/>
</dbReference>
<keyword evidence="6" id="KW-0961">Cell wall biogenesis/degradation</keyword>